<feature type="region of interest" description="Disordered" evidence="1">
    <location>
        <begin position="216"/>
        <end position="238"/>
    </location>
</feature>
<feature type="compositionally biased region" description="Basic and acidic residues" evidence="1">
    <location>
        <begin position="88"/>
        <end position="99"/>
    </location>
</feature>
<gene>
    <name evidence="3" type="ORF">FWK35_00008490</name>
</gene>
<evidence type="ECO:0000313" key="3">
    <source>
        <dbReference type="EMBL" id="KAF0770721.1"/>
    </source>
</evidence>
<dbReference type="EMBL" id="VUJU01000392">
    <property type="protein sequence ID" value="KAF0770721.1"/>
    <property type="molecule type" value="Genomic_DNA"/>
</dbReference>
<protein>
    <submittedName>
        <fullName evidence="3">Mitochondrial GTPase 1</fullName>
    </submittedName>
</protein>
<proteinExistence type="predicted"/>
<reference evidence="3 4" key="1">
    <citation type="submission" date="2019-08" db="EMBL/GenBank/DDBJ databases">
        <title>Whole genome of Aphis craccivora.</title>
        <authorList>
            <person name="Voronova N.V."/>
            <person name="Shulinski R.S."/>
            <person name="Bandarenka Y.V."/>
            <person name="Zhorov D.G."/>
            <person name="Warner D."/>
        </authorList>
    </citation>
    <scope>NUCLEOTIDE SEQUENCE [LARGE SCALE GENOMIC DNA]</scope>
    <source>
        <strain evidence="3">180601</strain>
        <tissue evidence="3">Whole Body</tissue>
    </source>
</reference>
<evidence type="ECO:0000256" key="1">
    <source>
        <dbReference type="SAM" id="MobiDB-lite"/>
    </source>
</evidence>
<feature type="non-terminal residue" evidence="3">
    <location>
        <position position="238"/>
    </location>
</feature>
<feature type="chain" id="PRO_5026135328" evidence="2">
    <location>
        <begin position="26"/>
        <end position="238"/>
    </location>
</feature>
<keyword evidence="4" id="KW-1185">Reference proteome</keyword>
<dbReference type="Proteomes" id="UP000478052">
    <property type="component" value="Unassembled WGS sequence"/>
</dbReference>
<name>A0A6G0ZI10_APHCR</name>
<sequence>MIFEHGLHCSIMFWLNLSILLATDAQLWAASDACQRWPRSTTIRCRTSAEDRSAIRFEAPPTEGGPVHRCRPAASLTTKATVPRRSRLSAERHRQKDIGGADTPEQVTSYDYIDSGSPNTGKSTTTNFTVAARILFGTEEECVSANKGRPCACFMTDFLDLIVQRLDETVDNEDETAATGALNCHSVKSVPTAFLVYPATAVDGLSGTTAATAAAAPVSASTPRRRPQMCRPLHRGNK</sequence>
<feature type="signal peptide" evidence="2">
    <location>
        <begin position="1"/>
        <end position="25"/>
    </location>
</feature>
<feature type="compositionally biased region" description="Basic residues" evidence="1">
    <location>
        <begin position="223"/>
        <end position="238"/>
    </location>
</feature>
<evidence type="ECO:0000313" key="4">
    <source>
        <dbReference type="Proteomes" id="UP000478052"/>
    </source>
</evidence>
<feature type="region of interest" description="Disordered" evidence="1">
    <location>
        <begin position="81"/>
        <end position="109"/>
    </location>
</feature>
<comment type="caution">
    <text evidence="3">The sequence shown here is derived from an EMBL/GenBank/DDBJ whole genome shotgun (WGS) entry which is preliminary data.</text>
</comment>
<organism evidence="3 4">
    <name type="scientific">Aphis craccivora</name>
    <name type="common">Cowpea aphid</name>
    <dbReference type="NCBI Taxonomy" id="307492"/>
    <lineage>
        <taxon>Eukaryota</taxon>
        <taxon>Metazoa</taxon>
        <taxon>Ecdysozoa</taxon>
        <taxon>Arthropoda</taxon>
        <taxon>Hexapoda</taxon>
        <taxon>Insecta</taxon>
        <taxon>Pterygota</taxon>
        <taxon>Neoptera</taxon>
        <taxon>Paraneoptera</taxon>
        <taxon>Hemiptera</taxon>
        <taxon>Sternorrhyncha</taxon>
        <taxon>Aphidomorpha</taxon>
        <taxon>Aphidoidea</taxon>
        <taxon>Aphididae</taxon>
        <taxon>Aphidini</taxon>
        <taxon>Aphis</taxon>
        <taxon>Aphis</taxon>
    </lineage>
</organism>
<accession>A0A6G0ZI10</accession>
<evidence type="ECO:0000256" key="2">
    <source>
        <dbReference type="SAM" id="SignalP"/>
    </source>
</evidence>
<keyword evidence="2" id="KW-0732">Signal</keyword>
<dbReference type="AlphaFoldDB" id="A0A6G0ZI10"/>